<sequence length="115" mass="12988">MTGHQVCQRALVNNVEINVGTPKSLPSSEILTNLYLEQPKTEILGAPDLYIDRGSTINLTCIILQSPEPPAYIFWNHNNAYNEVKNLNVVQSNYTTVFLFENSNSFVDKERLMKG</sequence>
<feature type="domain" description="Ig-like" evidence="1">
    <location>
        <begin position="39"/>
        <end position="79"/>
    </location>
</feature>
<keyword evidence="3" id="KW-1185">Reference proteome</keyword>
<name>A0A834P9Q7_VESPE</name>
<accession>A0A834P9Q7</accession>
<evidence type="ECO:0000313" key="3">
    <source>
        <dbReference type="Proteomes" id="UP000600918"/>
    </source>
</evidence>
<dbReference type="PANTHER" id="PTHR23279">
    <property type="entry name" value="DEFECTIVE PROBOSCIS EXTENSION RESPONSE DPR -RELATED"/>
    <property type="match status" value="1"/>
</dbReference>
<dbReference type="GO" id="GO:0032589">
    <property type="term" value="C:neuron projection membrane"/>
    <property type="evidence" value="ECO:0007669"/>
    <property type="project" value="TreeGrafter"/>
</dbReference>
<proteinExistence type="predicted"/>
<reference evidence="2" key="1">
    <citation type="journal article" date="2020" name="G3 (Bethesda)">
        <title>High-Quality Assemblies for Three Invasive Social Wasps from the &lt;i&gt;Vespula&lt;/i&gt; Genus.</title>
        <authorList>
            <person name="Harrop T.W.R."/>
            <person name="Guhlin J."/>
            <person name="McLaughlin G.M."/>
            <person name="Permina E."/>
            <person name="Stockwell P."/>
            <person name="Gilligan J."/>
            <person name="Le Lec M.F."/>
            <person name="Gruber M.A.M."/>
            <person name="Quinn O."/>
            <person name="Lovegrove M."/>
            <person name="Duncan E.J."/>
            <person name="Remnant E.J."/>
            <person name="Van Eeckhoven J."/>
            <person name="Graham B."/>
            <person name="Knapp R.A."/>
            <person name="Langford K.W."/>
            <person name="Kronenberg Z."/>
            <person name="Press M.O."/>
            <person name="Eacker S.M."/>
            <person name="Wilson-Rankin E.E."/>
            <person name="Purcell J."/>
            <person name="Lester P.J."/>
            <person name="Dearden P.K."/>
        </authorList>
    </citation>
    <scope>NUCLEOTIDE SEQUENCE</scope>
    <source>
        <strain evidence="2">Volc-1</strain>
    </source>
</reference>
<dbReference type="SUPFAM" id="SSF48726">
    <property type="entry name" value="Immunoglobulin"/>
    <property type="match status" value="1"/>
</dbReference>
<protein>
    <recommendedName>
        <fullName evidence="1">Ig-like domain-containing protein</fullName>
    </recommendedName>
</protein>
<dbReference type="PROSITE" id="PS50835">
    <property type="entry name" value="IG_LIKE"/>
    <property type="match status" value="1"/>
</dbReference>
<dbReference type="InterPro" id="IPR037448">
    <property type="entry name" value="Zig-8"/>
</dbReference>
<dbReference type="EMBL" id="JACSDY010000002">
    <property type="protein sequence ID" value="KAF7434185.1"/>
    <property type="molecule type" value="Genomic_DNA"/>
</dbReference>
<gene>
    <name evidence="2" type="ORF">H0235_002376</name>
</gene>
<dbReference type="AlphaFoldDB" id="A0A834P9Q7"/>
<organism evidence="2 3">
    <name type="scientific">Vespula pensylvanica</name>
    <name type="common">Western yellow jacket</name>
    <name type="synonym">Wasp</name>
    <dbReference type="NCBI Taxonomy" id="30213"/>
    <lineage>
        <taxon>Eukaryota</taxon>
        <taxon>Metazoa</taxon>
        <taxon>Ecdysozoa</taxon>
        <taxon>Arthropoda</taxon>
        <taxon>Hexapoda</taxon>
        <taxon>Insecta</taxon>
        <taxon>Pterygota</taxon>
        <taxon>Neoptera</taxon>
        <taxon>Endopterygota</taxon>
        <taxon>Hymenoptera</taxon>
        <taxon>Apocrita</taxon>
        <taxon>Aculeata</taxon>
        <taxon>Vespoidea</taxon>
        <taxon>Vespidae</taxon>
        <taxon>Vespinae</taxon>
        <taxon>Vespula</taxon>
    </lineage>
</organism>
<dbReference type="InterPro" id="IPR007110">
    <property type="entry name" value="Ig-like_dom"/>
</dbReference>
<dbReference type="InterPro" id="IPR036179">
    <property type="entry name" value="Ig-like_dom_sf"/>
</dbReference>
<dbReference type="Proteomes" id="UP000600918">
    <property type="component" value="Unassembled WGS sequence"/>
</dbReference>
<dbReference type="PANTHER" id="PTHR23279:SF36">
    <property type="entry name" value="DEFECTIVE PROBOSCIS EXTENSION RESPONSE 9, ISOFORM A"/>
    <property type="match status" value="1"/>
</dbReference>
<evidence type="ECO:0000313" key="2">
    <source>
        <dbReference type="EMBL" id="KAF7434185.1"/>
    </source>
</evidence>
<comment type="caution">
    <text evidence="2">The sequence shown here is derived from an EMBL/GenBank/DDBJ whole genome shotgun (WGS) entry which is preliminary data.</text>
</comment>
<evidence type="ECO:0000259" key="1">
    <source>
        <dbReference type="PROSITE" id="PS50835"/>
    </source>
</evidence>
<dbReference type="GO" id="GO:0050808">
    <property type="term" value="P:synapse organization"/>
    <property type="evidence" value="ECO:0007669"/>
    <property type="project" value="TreeGrafter"/>
</dbReference>